<dbReference type="EMBL" id="OU963868">
    <property type="protein sequence ID" value="CAH0393499.1"/>
    <property type="molecule type" value="Genomic_DNA"/>
</dbReference>
<accession>A0A9P0AK11</accession>
<dbReference type="AlphaFoldDB" id="A0A9P0AK11"/>
<name>A0A9P0AK11_BEMTA</name>
<organism evidence="3 4">
    <name type="scientific">Bemisia tabaci</name>
    <name type="common">Sweetpotato whitefly</name>
    <name type="synonym">Aleurodes tabaci</name>
    <dbReference type="NCBI Taxonomy" id="7038"/>
    <lineage>
        <taxon>Eukaryota</taxon>
        <taxon>Metazoa</taxon>
        <taxon>Ecdysozoa</taxon>
        <taxon>Arthropoda</taxon>
        <taxon>Hexapoda</taxon>
        <taxon>Insecta</taxon>
        <taxon>Pterygota</taxon>
        <taxon>Neoptera</taxon>
        <taxon>Paraneoptera</taxon>
        <taxon>Hemiptera</taxon>
        <taxon>Sternorrhyncha</taxon>
        <taxon>Aleyrodoidea</taxon>
        <taxon>Aleyrodidae</taxon>
        <taxon>Aleyrodinae</taxon>
        <taxon>Bemisia</taxon>
    </lineage>
</organism>
<feature type="domain" description="DUF4789" evidence="2">
    <location>
        <begin position="72"/>
        <end position="144"/>
    </location>
</feature>
<feature type="compositionally biased region" description="Polar residues" evidence="1">
    <location>
        <begin position="503"/>
        <end position="516"/>
    </location>
</feature>
<feature type="region of interest" description="Disordered" evidence="1">
    <location>
        <begin position="542"/>
        <end position="588"/>
    </location>
</feature>
<evidence type="ECO:0000256" key="1">
    <source>
        <dbReference type="SAM" id="MobiDB-lite"/>
    </source>
</evidence>
<feature type="region of interest" description="Disordered" evidence="1">
    <location>
        <begin position="503"/>
        <end position="530"/>
    </location>
</feature>
<protein>
    <recommendedName>
        <fullName evidence="2">DUF4789 domain-containing protein</fullName>
    </recommendedName>
</protein>
<feature type="compositionally biased region" description="Basic and acidic residues" evidence="1">
    <location>
        <begin position="520"/>
        <end position="530"/>
    </location>
</feature>
<gene>
    <name evidence="3" type="ORF">BEMITA_LOCUS11894</name>
</gene>
<evidence type="ECO:0000313" key="3">
    <source>
        <dbReference type="EMBL" id="CAH0393499.1"/>
    </source>
</evidence>
<feature type="domain" description="DUF4789" evidence="2">
    <location>
        <begin position="257"/>
        <end position="314"/>
    </location>
</feature>
<dbReference type="InterPro" id="IPR031993">
    <property type="entry name" value="DUF4789"/>
</dbReference>
<dbReference type="Proteomes" id="UP001152759">
    <property type="component" value="Chromosome 7"/>
</dbReference>
<keyword evidence="4" id="KW-1185">Reference proteome</keyword>
<sequence>MTLFGLLQTMRRRVDLCVHLIFATISGLHAAIIPPPWGDPTTNPCVTQPGGWQLIFWPADKKCYRIFQKGYPCPDTMELVPGTGGGPPICQCPPGSAQSAKDGRCHLLFQTAPCDPGQYFAPLPIDLEGQRWGKCVDPEPCPEDHLFWAKDKQCYSANSRGPCPEGQLLISSKTSPSIGECRCESTGHLSQYYWSPTGTCHEHYTTGPCLERGGIFLPGGKCGCHHTLPHYHNLTNRCYPLGGAGPCSQGQQFIVQVPGNRAECVCKEGYVRWVGDNACYRPYTRGPCPPGQLYSVNYTITGMEIGCIPLPCQTGRLYFPGGKGCHRVGSQGPCPPGQIVLFQDSVKTSIEGISYQGMCGCKATSSDPNTIFPMPFRGEPGNPLNQCGAQARQSNSNLISGSEDNSEILEDLCGSKRGVIQWADGTCRQLYTQGPCNVGEWIVPDRGKGQRKGRGWKVGKCECRPGFTPNRDEKTNITTCLPPVVTIAKFLNSKSYQFNNSFTSPQQKFKPSTTYRYKNHKEPTSTERSTEVLIKNTLSAENEARNHRSDDSLKARKELKEKRLRGSEVEITESSRRSDDETLETTTSFSENVIKGLSEDNARALREDLNEPEKRPSSTLVPIIDLETLFEELSSSSVELR</sequence>
<evidence type="ECO:0000313" key="4">
    <source>
        <dbReference type="Proteomes" id="UP001152759"/>
    </source>
</evidence>
<proteinExistence type="predicted"/>
<reference evidence="3" key="1">
    <citation type="submission" date="2021-12" db="EMBL/GenBank/DDBJ databases">
        <authorList>
            <person name="King R."/>
        </authorList>
    </citation>
    <scope>NUCLEOTIDE SEQUENCE</scope>
</reference>
<feature type="compositionally biased region" description="Basic and acidic residues" evidence="1">
    <location>
        <begin position="542"/>
        <end position="580"/>
    </location>
</feature>
<dbReference type="PANTHER" id="PTHR21177">
    <property type="entry name" value="IP06524P-RELATED"/>
    <property type="match status" value="1"/>
</dbReference>
<evidence type="ECO:0000259" key="2">
    <source>
        <dbReference type="Pfam" id="PF16033"/>
    </source>
</evidence>
<dbReference type="Pfam" id="PF16033">
    <property type="entry name" value="DUF4789"/>
    <property type="match status" value="2"/>
</dbReference>
<dbReference type="PANTHER" id="PTHR21177:SF7">
    <property type="entry name" value="GH11627P"/>
    <property type="match status" value="1"/>
</dbReference>